<dbReference type="AlphaFoldDB" id="A0A291M3M0"/>
<gene>
    <name evidence="3" type="ORF">CBW24_15365</name>
</gene>
<dbReference type="EMBL" id="CP021405">
    <property type="protein sequence ID" value="ATI43532.1"/>
    <property type="molecule type" value="Genomic_DNA"/>
</dbReference>
<name>A0A291M3M0_9RHOB</name>
<accession>A0A291M3M0</accession>
<dbReference type="GO" id="GO:0030313">
    <property type="term" value="C:cell envelope"/>
    <property type="evidence" value="ECO:0007669"/>
    <property type="project" value="UniProtKB-SubCell"/>
</dbReference>
<dbReference type="Gene3D" id="1.10.287.470">
    <property type="entry name" value="Helix hairpin bin"/>
    <property type="match status" value="1"/>
</dbReference>
<evidence type="ECO:0000256" key="1">
    <source>
        <dbReference type="ARBA" id="ARBA00004196"/>
    </source>
</evidence>
<dbReference type="OrthoDB" id="7477732at2"/>
<evidence type="ECO:0000313" key="3">
    <source>
        <dbReference type="EMBL" id="ATI43532.1"/>
    </source>
</evidence>
<dbReference type="KEGG" id="cmag:CBW24_15365"/>
<geneLocation type="plasmid" evidence="4">
    <name>pdy25-a</name>
</geneLocation>
<sequence>MRFIRLGLGLALFVFALWVIIGEQLSSASANAFVNARLTTVRAPVAGDVDLPAVVLGSRVDEGERLGAISDPLADNIRRNDLIMEQSLARAEVARLERAITANADVMDGLRARAETFRERRVAELEIRLDHAQSRLALLRDMDLAPDAVVPDTGDAQADPALTDLQLNRVLDDRSDALPAEPVTYALALDHAEERVKLVENALATARNGVFLGDGYNDAPNAGQRLAELQSVAADLETDLAAAESRLHAYTVRVEQERIRVNRLSGTAVSSPVMGVVWELRAAPGENVQRGDPLITLVDCSSAMVSLSVTESTYNRLSIGAPASYRPSGSDEVFQGTVSRLAGAGAETVYRNLAIAPSAKHLERYDVTLLIPTLRDDPELGCAIGRTGRAFFEARPLDWLRGLWR</sequence>
<organism evidence="3 4">
    <name type="scientific">Pacificitalea manganoxidans</name>
    <dbReference type="NCBI Taxonomy" id="1411902"/>
    <lineage>
        <taxon>Bacteria</taxon>
        <taxon>Pseudomonadati</taxon>
        <taxon>Pseudomonadota</taxon>
        <taxon>Alphaproteobacteria</taxon>
        <taxon>Rhodobacterales</taxon>
        <taxon>Paracoccaceae</taxon>
        <taxon>Pacificitalea</taxon>
    </lineage>
</organism>
<dbReference type="Gene3D" id="2.40.30.170">
    <property type="match status" value="1"/>
</dbReference>
<proteinExistence type="predicted"/>
<reference evidence="3 4" key="1">
    <citation type="submission" date="2017-05" db="EMBL/GenBank/DDBJ databases">
        <title>Comparative genomic and metabolic analysis of manganese-oxidizing mechanisms in Celeribater manganoxidans DY25T: its adaption to the environment of polymetallic nodule.</title>
        <authorList>
            <person name="Wang X."/>
        </authorList>
    </citation>
    <scope>NUCLEOTIDE SEQUENCE [LARGE SCALE GENOMIC DNA]</scope>
    <source>
        <strain evidence="3 4">DY25</strain>
        <plasmid evidence="4">pdy25-a</plasmid>
    </source>
</reference>
<dbReference type="Proteomes" id="UP000219050">
    <property type="component" value="Plasmid pDY25-A"/>
</dbReference>
<evidence type="ECO:0000256" key="2">
    <source>
        <dbReference type="SAM" id="Coils"/>
    </source>
</evidence>
<dbReference type="PANTHER" id="PTHR30386">
    <property type="entry name" value="MEMBRANE FUSION SUBUNIT OF EMRAB-TOLC MULTIDRUG EFFLUX PUMP"/>
    <property type="match status" value="1"/>
</dbReference>
<evidence type="ECO:0000313" key="4">
    <source>
        <dbReference type="Proteomes" id="UP000219050"/>
    </source>
</evidence>
<protein>
    <submittedName>
        <fullName evidence="3">HlyD family secretion protein</fullName>
    </submittedName>
</protein>
<comment type="subcellular location">
    <subcellularLocation>
        <location evidence="1">Cell envelope</location>
    </subcellularLocation>
</comment>
<dbReference type="InterPro" id="IPR050739">
    <property type="entry name" value="MFP"/>
</dbReference>
<keyword evidence="3" id="KW-0614">Plasmid</keyword>
<dbReference type="RefSeq" id="WP_088664138.1">
    <property type="nucleotide sequence ID" value="NZ_CP021405.1"/>
</dbReference>
<dbReference type="Gene3D" id="2.40.50.100">
    <property type="match status" value="1"/>
</dbReference>
<keyword evidence="4" id="KW-1185">Reference proteome</keyword>
<keyword evidence="2" id="KW-0175">Coiled coil</keyword>
<feature type="coiled-coil region" evidence="2">
    <location>
        <begin position="189"/>
        <end position="253"/>
    </location>
</feature>
<dbReference type="PANTHER" id="PTHR30386:SF19">
    <property type="entry name" value="MULTIDRUG EXPORT PROTEIN EMRA-RELATED"/>
    <property type="match status" value="1"/>
</dbReference>